<evidence type="ECO:0000313" key="12">
    <source>
        <dbReference type="EMBL" id="RXH99854.1"/>
    </source>
</evidence>
<comment type="catalytic activity">
    <reaction evidence="1">
        <text>S-ubiquitinyl-[E2 ubiquitin-conjugating enzyme]-L-cysteine + [acceptor protein]-L-lysine = [E2 ubiquitin-conjugating enzyme]-L-cysteine + N(6)-ubiquitinyl-[acceptor protein]-L-lysine.</text>
        <dbReference type="EC" id="2.3.2.27"/>
    </reaction>
</comment>
<feature type="compositionally biased region" description="Polar residues" evidence="10">
    <location>
        <begin position="173"/>
        <end position="190"/>
    </location>
</feature>
<dbReference type="EMBL" id="RDQH01000331">
    <property type="protein sequence ID" value="RXH99854.1"/>
    <property type="molecule type" value="Genomic_DNA"/>
</dbReference>
<evidence type="ECO:0000256" key="1">
    <source>
        <dbReference type="ARBA" id="ARBA00000900"/>
    </source>
</evidence>
<dbReference type="AlphaFoldDB" id="A0A498K1Q8"/>
<proteinExistence type="predicted"/>
<feature type="compositionally biased region" description="Low complexity" evidence="10">
    <location>
        <begin position="252"/>
        <end position="268"/>
    </location>
</feature>
<dbReference type="EC" id="2.3.2.27" evidence="3"/>
<accession>A0A498K1Q8</accession>
<evidence type="ECO:0000256" key="5">
    <source>
        <dbReference type="ARBA" id="ARBA00022723"/>
    </source>
</evidence>
<feature type="region of interest" description="Disordered" evidence="10">
    <location>
        <begin position="127"/>
        <end position="190"/>
    </location>
</feature>
<evidence type="ECO:0000256" key="2">
    <source>
        <dbReference type="ARBA" id="ARBA00004906"/>
    </source>
</evidence>
<comment type="pathway">
    <text evidence="2">Protein modification; protein ubiquitination.</text>
</comment>
<evidence type="ECO:0000256" key="8">
    <source>
        <dbReference type="ARBA" id="ARBA00022833"/>
    </source>
</evidence>
<dbReference type="InterPro" id="IPR045191">
    <property type="entry name" value="MBR1/2-like"/>
</dbReference>
<keyword evidence="4" id="KW-0808">Transferase</keyword>
<organism evidence="12 13">
    <name type="scientific">Malus domestica</name>
    <name type="common">Apple</name>
    <name type="synonym">Pyrus malus</name>
    <dbReference type="NCBI Taxonomy" id="3750"/>
    <lineage>
        <taxon>Eukaryota</taxon>
        <taxon>Viridiplantae</taxon>
        <taxon>Streptophyta</taxon>
        <taxon>Embryophyta</taxon>
        <taxon>Tracheophyta</taxon>
        <taxon>Spermatophyta</taxon>
        <taxon>Magnoliopsida</taxon>
        <taxon>eudicotyledons</taxon>
        <taxon>Gunneridae</taxon>
        <taxon>Pentapetalae</taxon>
        <taxon>rosids</taxon>
        <taxon>fabids</taxon>
        <taxon>Rosales</taxon>
        <taxon>Rosaceae</taxon>
        <taxon>Amygdaloideae</taxon>
        <taxon>Maleae</taxon>
        <taxon>Malus</taxon>
    </lineage>
</organism>
<dbReference type="GO" id="GO:0043161">
    <property type="term" value="P:proteasome-mediated ubiquitin-dependent protein catabolic process"/>
    <property type="evidence" value="ECO:0007669"/>
    <property type="project" value="UniProtKB-ARBA"/>
</dbReference>
<dbReference type="PROSITE" id="PS50089">
    <property type="entry name" value="ZF_RING_2"/>
    <property type="match status" value="1"/>
</dbReference>
<dbReference type="PANTHER" id="PTHR22937">
    <property type="entry name" value="E3 UBIQUITIN-PROTEIN LIGASE RNF165"/>
    <property type="match status" value="1"/>
</dbReference>
<name>A0A498K1Q8_MALDO</name>
<comment type="caution">
    <text evidence="12">The sequence shown here is derived from an EMBL/GenBank/DDBJ whole genome shotgun (WGS) entry which is preliminary data.</text>
</comment>
<evidence type="ECO:0000256" key="7">
    <source>
        <dbReference type="ARBA" id="ARBA00022786"/>
    </source>
</evidence>
<evidence type="ECO:0000256" key="10">
    <source>
        <dbReference type="SAM" id="MobiDB-lite"/>
    </source>
</evidence>
<feature type="compositionally biased region" description="Polar residues" evidence="10">
    <location>
        <begin position="319"/>
        <end position="352"/>
    </location>
</feature>
<dbReference type="Proteomes" id="UP000290289">
    <property type="component" value="Chromosome 5"/>
</dbReference>
<evidence type="ECO:0000256" key="6">
    <source>
        <dbReference type="ARBA" id="ARBA00022771"/>
    </source>
</evidence>
<dbReference type="GO" id="GO:0010228">
    <property type="term" value="P:vegetative to reproductive phase transition of meristem"/>
    <property type="evidence" value="ECO:0007669"/>
    <property type="project" value="UniProtKB-ARBA"/>
</dbReference>
<sequence length="692" mass="73767">MQGQGSGIDTFLEITDVGLGSLSNSTSMNQQTSFNNMLNPVENRLSSYMMTSGEIPCLNASSNDTQNLSGSGEPSSRLNLQNPVDDDGMKMEEGWSSPYSACPVIGQSSEERRVEQNILFPGRARIGQSGNQIQGRPSFSQGSQNANINSAYVGNSGNSAPGMEADMSGGLETEQTSSGSVSPDIIGTSSRSTDFLVEENDGNPGSSFGTWGLSCKRKALEGTSGQGYSGGSSSSLPQAETSAWNTGPAHYSPSSNLSLSTPLRSSPSGCPSEQNSRTRVGLRLGTSDTFPSLGATGNGASSLREYFCSGGCPGPHQESAPSNLSSQGRSTTAAATNSGGPQSQFPAMHMSGSSGNMLPFPWTGASSSRVGSLSSSLMSGYRGAELREESNLRSIPRNNVEHSTFATATDMRNSAQDPTIWSLAPGELSSSVGAPSSSTIGSSSAIQFVPTPALIHTNNPPTENHQRTIDWSLFPSVDSQPGGHSHYNPVPSGPASSQDSGSSSGSNNQGRHLPHPRSAFLLDRQGDALNMPQSLRVLAADIEGRRRLISEIRQVLNAMRRGENLRVEDYMLFDPFIYHGMAEMHDRHRDMRLDVDNMSYEELLALGERIGDVSTGLSEETIMKCMKQRKFLAISEESSADMEPCCVCQEVYADEDDIGTLDCGHDFHTSCIKQWLMQKNLCPICKTTALLT</sequence>
<feature type="compositionally biased region" description="Low complexity" evidence="10">
    <location>
        <begin position="493"/>
        <end position="510"/>
    </location>
</feature>
<feature type="region of interest" description="Disordered" evidence="10">
    <location>
        <begin position="59"/>
        <end position="80"/>
    </location>
</feature>
<keyword evidence="13" id="KW-1185">Reference proteome</keyword>
<gene>
    <name evidence="12" type="ORF">DVH24_021656</name>
</gene>
<evidence type="ECO:0000259" key="11">
    <source>
        <dbReference type="PROSITE" id="PS50089"/>
    </source>
</evidence>
<reference evidence="12 13" key="1">
    <citation type="submission" date="2018-10" db="EMBL/GenBank/DDBJ databases">
        <title>A high-quality apple genome assembly.</title>
        <authorList>
            <person name="Hu J."/>
        </authorList>
    </citation>
    <scope>NUCLEOTIDE SEQUENCE [LARGE SCALE GENOMIC DNA]</scope>
    <source>
        <strain evidence="13">cv. HFTH1</strain>
        <tissue evidence="12">Young leaf</tissue>
    </source>
</reference>
<dbReference type="PANTHER" id="PTHR22937:SF224">
    <property type="entry name" value="E3 UBIQUITIN-PROTEIN LIGASE MBR1-RELATED"/>
    <property type="match status" value="1"/>
</dbReference>
<evidence type="ECO:0000256" key="3">
    <source>
        <dbReference type="ARBA" id="ARBA00012483"/>
    </source>
</evidence>
<feature type="compositionally biased region" description="Polar residues" evidence="10">
    <location>
        <begin position="269"/>
        <end position="278"/>
    </location>
</feature>
<evidence type="ECO:0000256" key="4">
    <source>
        <dbReference type="ARBA" id="ARBA00022679"/>
    </source>
</evidence>
<keyword evidence="5" id="KW-0479">Metal-binding</keyword>
<evidence type="ECO:0000256" key="9">
    <source>
        <dbReference type="PROSITE-ProRule" id="PRU00175"/>
    </source>
</evidence>
<keyword evidence="8" id="KW-0862">Zinc</keyword>
<feature type="region of interest" description="Disordered" evidence="10">
    <location>
        <begin position="314"/>
        <end position="352"/>
    </location>
</feature>
<dbReference type="FunFam" id="3.30.40.10:FF:000309">
    <property type="entry name" value="E3 ubiquitin-protein ligase MBR2"/>
    <property type="match status" value="1"/>
</dbReference>
<feature type="compositionally biased region" description="Polar residues" evidence="10">
    <location>
        <begin position="128"/>
        <end position="159"/>
    </location>
</feature>
<keyword evidence="7" id="KW-0833">Ubl conjugation pathway</keyword>
<keyword evidence="6 9" id="KW-0863">Zinc-finger</keyword>
<dbReference type="Pfam" id="PF13639">
    <property type="entry name" value="zf-RING_2"/>
    <property type="match status" value="1"/>
</dbReference>
<feature type="region of interest" description="Disordered" evidence="10">
    <location>
        <begin position="223"/>
        <end position="296"/>
    </location>
</feature>
<feature type="domain" description="RING-type" evidence="11">
    <location>
        <begin position="645"/>
        <end position="686"/>
    </location>
</feature>
<dbReference type="InterPro" id="IPR001841">
    <property type="entry name" value="Znf_RING"/>
</dbReference>
<dbReference type="SMART" id="SM00184">
    <property type="entry name" value="RING"/>
    <property type="match status" value="1"/>
</dbReference>
<dbReference type="GO" id="GO:0008270">
    <property type="term" value="F:zinc ion binding"/>
    <property type="evidence" value="ECO:0007669"/>
    <property type="project" value="UniProtKB-KW"/>
</dbReference>
<dbReference type="SUPFAM" id="SSF57850">
    <property type="entry name" value="RING/U-box"/>
    <property type="match status" value="1"/>
</dbReference>
<dbReference type="InterPro" id="IPR013083">
    <property type="entry name" value="Znf_RING/FYVE/PHD"/>
</dbReference>
<evidence type="ECO:0000313" key="13">
    <source>
        <dbReference type="Proteomes" id="UP000290289"/>
    </source>
</evidence>
<dbReference type="GO" id="GO:0061630">
    <property type="term" value="F:ubiquitin protein ligase activity"/>
    <property type="evidence" value="ECO:0007669"/>
    <property type="project" value="UniProtKB-EC"/>
</dbReference>
<dbReference type="Gene3D" id="3.30.40.10">
    <property type="entry name" value="Zinc/RING finger domain, C3HC4 (zinc finger)"/>
    <property type="match status" value="1"/>
</dbReference>
<feature type="region of interest" description="Disordered" evidence="10">
    <location>
        <begin position="473"/>
        <end position="516"/>
    </location>
</feature>
<feature type="compositionally biased region" description="Polar residues" evidence="10">
    <location>
        <begin position="236"/>
        <end position="245"/>
    </location>
</feature>
<protein>
    <recommendedName>
        <fullName evidence="3">RING-type E3 ubiquitin transferase</fullName>
        <ecNumber evidence="3">2.3.2.27</ecNumber>
    </recommendedName>
</protein>